<evidence type="ECO:0000256" key="3">
    <source>
        <dbReference type="ARBA" id="ARBA00023163"/>
    </source>
</evidence>
<keyword evidence="1" id="KW-0805">Transcription regulation</keyword>
<dbReference type="Gene3D" id="1.10.10.60">
    <property type="entry name" value="Homeodomain-like"/>
    <property type="match status" value="3"/>
</dbReference>
<feature type="domain" description="SANT" evidence="7">
    <location>
        <begin position="100"/>
        <end position="145"/>
    </location>
</feature>
<feature type="domain" description="Myb-like" evidence="6">
    <location>
        <begin position="33"/>
        <end position="96"/>
    </location>
</feature>
<feature type="domain" description="Myb-like" evidence="6">
    <location>
        <begin position="156"/>
        <end position="199"/>
    </location>
</feature>
<dbReference type="GO" id="GO:0042796">
    <property type="term" value="P:snRNA transcription by RNA polymerase III"/>
    <property type="evidence" value="ECO:0007669"/>
    <property type="project" value="TreeGrafter"/>
</dbReference>
<keyword evidence="4" id="KW-0539">Nucleus</keyword>
<organism evidence="9 10">
    <name type="scientific">Komagataella pastoris</name>
    <name type="common">Yeast</name>
    <name type="synonym">Pichia pastoris</name>
    <dbReference type="NCBI Taxonomy" id="4922"/>
    <lineage>
        <taxon>Eukaryota</taxon>
        <taxon>Fungi</taxon>
        <taxon>Dikarya</taxon>
        <taxon>Ascomycota</taxon>
        <taxon>Saccharomycotina</taxon>
        <taxon>Pichiomycetes</taxon>
        <taxon>Pichiales</taxon>
        <taxon>Pichiaceae</taxon>
        <taxon>Komagataella</taxon>
    </lineage>
</organism>
<evidence type="ECO:0000313" key="9">
    <source>
        <dbReference type="EMBL" id="ANZ73321.1"/>
    </source>
</evidence>
<feature type="region of interest" description="Disordered" evidence="5">
    <location>
        <begin position="361"/>
        <end position="435"/>
    </location>
</feature>
<evidence type="ECO:0000256" key="5">
    <source>
        <dbReference type="SAM" id="MobiDB-lite"/>
    </source>
</evidence>
<dbReference type="PROSITE" id="PS50090">
    <property type="entry name" value="MYB_LIKE"/>
    <property type="match status" value="3"/>
</dbReference>
<sequence>MGEAKLKSATRKPFDPLTVTQSLGYQTFRREARCPWTKDEDEHLKRLVIEQYMDRHNDDNYKTKTIPLASINWEAVAEKLPERKAFDCKKRWANSLDPTVKKGKWTKEEDNLLLEAFQTYGTSWQKVSTWLVGRTKDQCAKRYVEVLDPDKDRFKPWDKEEDMELIRLVQSVGTKWRTISMNLPGRPSLTCRNRWRKLVTTMVRGKADPDIHKEMEKVQKKKEAQGATVKSPEGMGSVSTSNPVKPIPRAKNVPKLQNTNTTSPPQPIQKASPNLVHSHTEWTFNTTGVEGQVLSTGSINSKEEVDRLVEEAKKHNITITIHQHVHHHYGNPTSQKPVLDPEAQLNRHQHFNYLGSLKNVPRLTSTSRNSSSTNLNQIDSHSNKVSGKESDLIRLLNQPPETSQSPSNFNSRYWDFGSSSKRQKISNSEDLKNDTTTQTYRAIPTNTFHPHFAPDEIEEDIDFWDSLGKLADVNPVNTSASTPPVSQHHPLHYDTSQTKTQVATHYTNFHPTHQQEVNEPRSTAPFGPLYGREYEEDEEDEEYEQEIRKDEIKAMDKSHQDEEDIPNDASSFGVYYNVFPSKQLTNGIAREQARKNSHKTDSNSEKSVSHDDAFGFFPFNPS</sequence>
<dbReference type="InterPro" id="IPR001005">
    <property type="entry name" value="SANT/Myb"/>
</dbReference>
<proteinExistence type="predicted"/>
<dbReference type="InterPro" id="IPR009057">
    <property type="entry name" value="Homeodomain-like_sf"/>
</dbReference>
<dbReference type="EMBL" id="CP014584">
    <property type="protein sequence ID" value="ANZ73321.1"/>
    <property type="molecule type" value="Genomic_DNA"/>
</dbReference>
<feature type="compositionally biased region" description="Polar residues" evidence="5">
    <location>
        <begin position="399"/>
        <end position="426"/>
    </location>
</feature>
<dbReference type="PANTHER" id="PTHR46621:SF1">
    <property type="entry name" value="SNRNA-ACTIVATING PROTEIN COMPLEX SUBUNIT 4"/>
    <property type="match status" value="1"/>
</dbReference>
<dbReference type="GO" id="GO:0000978">
    <property type="term" value="F:RNA polymerase II cis-regulatory region sequence-specific DNA binding"/>
    <property type="evidence" value="ECO:0007669"/>
    <property type="project" value="TreeGrafter"/>
</dbReference>
<dbReference type="SMART" id="SM00717">
    <property type="entry name" value="SANT"/>
    <property type="match status" value="3"/>
</dbReference>
<dbReference type="AlphaFoldDB" id="A0A1B2J5S1"/>
<name>A0A1B2J5S1_PICPA</name>
<dbReference type="PROSITE" id="PS51294">
    <property type="entry name" value="HTH_MYB"/>
    <property type="match status" value="2"/>
</dbReference>
<dbReference type="Pfam" id="PF00249">
    <property type="entry name" value="Myb_DNA-binding"/>
    <property type="match status" value="2"/>
</dbReference>
<dbReference type="Proteomes" id="UP000094565">
    <property type="component" value="Chromosome 1"/>
</dbReference>
<gene>
    <name evidence="9" type="primary">BAS1</name>
    <name evidence="9" type="ORF">ATY40_BA7501513</name>
</gene>
<feature type="compositionally biased region" description="Low complexity" evidence="5">
    <location>
        <begin position="362"/>
        <end position="376"/>
    </location>
</feature>
<feature type="compositionally biased region" description="Polar residues" evidence="5">
    <location>
        <begin position="255"/>
        <end position="272"/>
    </location>
</feature>
<keyword evidence="10" id="KW-1185">Reference proteome</keyword>
<dbReference type="CDD" id="cd00167">
    <property type="entry name" value="SANT"/>
    <property type="match status" value="2"/>
</dbReference>
<feature type="compositionally biased region" description="Basic and acidic residues" evidence="5">
    <location>
        <begin position="545"/>
        <end position="560"/>
    </location>
</feature>
<feature type="domain" description="HTH myb-type" evidence="8">
    <location>
        <begin position="156"/>
        <end position="203"/>
    </location>
</feature>
<keyword evidence="3" id="KW-0804">Transcription</keyword>
<protein>
    <submittedName>
        <fullName evidence="9">BA75_01513T0</fullName>
    </submittedName>
</protein>
<evidence type="ECO:0000313" key="10">
    <source>
        <dbReference type="Proteomes" id="UP000094565"/>
    </source>
</evidence>
<evidence type="ECO:0000259" key="7">
    <source>
        <dbReference type="PROSITE" id="PS51293"/>
    </source>
</evidence>
<dbReference type="OrthoDB" id="2143914at2759"/>
<dbReference type="GO" id="GO:0001006">
    <property type="term" value="F:RNA polymerase III type 3 promoter sequence-specific DNA binding"/>
    <property type="evidence" value="ECO:0007669"/>
    <property type="project" value="TreeGrafter"/>
</dbReference>
<dbReference type="GO" id="GO:0019185">
    <property type="term" value="C:snRNA-activating protein complex"/>
    <property type="evidence" value="ECO:0007669"/>
    <property type="project" value="TreeGrafter"/>
</dbReference>
<feature type="domain" description="HTH myb-type" evidence="8">
    <location>
        <begin position="97"/>
        <end position="151"/>
    </location>
</feature>
<dbReference type="PANTHER" id="PTHR46621">
    <property type="entry name" value="SNRNA-ACTIVATING PROTEIN COMPLEX SUBUNIT 4"/>
    <property type="match status" value="1"/>
</dbReference>
<evidence type="ECO:0000256" key="2">
    <source>
        <dbReference type="ARBA" id="ARBA00023125"/>
    </source>
</evidence>
<dbReference type="SUPFAM" id="SSF46689">
    <property type="entry name" value="Homeodomain-like"/>
    <property type="match status" value="2"/>
</dbReference>
<feature type="compositionally biased region" description="Basic and acidic residues" evidence="5">
    <location>
        <begin position="591"/>
        <end position="613"/>
    </location>
</feature>
<evidence type="ECO:0000259" key="8">
    <source>
        <dbReference type="PROSITE" id="PS51294"/>
    </source>
</evidence>
<feature type="domain" description="Myb-like" evidence="6">
    <location>
        <begin position="97"/>
        <end position="147"/>
    </location>
</feature>
<accession>A0A1B2J5S1</accession>
<dbReference type="GO" id="GO:0042795">
    <property type="term" value="P:snRNA transcription by RNA polymerase II"/>
    <property type="evidence" value="ECO:0007669"/>
    <property type="project" value="TreeGrafter"/>
</dbReference>
<evidence type="ECO:0000259" key="6">
    <source>
        <dbReference type="PROSITE" id="PS50090"/>
    </source>
</evidence>
<evidence type="ECO:0000256" key="1">
    <source>
        <dbReference type="ARBA" id="ARBA00023015"/>
    </source>
</evidence>
<dbReference type="PROSITE" id="PS51293">
    <property type="entry name" value="SANT"/>
    <property type="match status" value="1"/>
</dbReference>
<dbReference type="InterPro" id="IPR017930">
    <property type="entry name" value="Myb_dom"/>
</dbReference>
<dbReference type="InterPro" id="IPR051575">
    <property type="entry name" value="Myb-like_DNA-bd"/>
</dbReference>
<feature type="region of interest" description="Disordered" evidence="5">
    <location>
        <begin position="587"/>
        <end position="622"/>
    </location>
</feature>
<keyword evidence="2" id="KW-0238">DNA-binding</keyword>
<reference evidence="9 10" key="1">
    <citation type="submission" date="2016-02" db="EMBL/GenBank/DDBJ databases">
        <title>Comparative genomic and transcriptomic foundation for Pichia pastoris.</title>
        <authorList>
            <person name="Love K.R."/>
            <person name="Shah K.A."/>
            <person name="Whittaker C.A."/>
            <person name="Wu J."/>
            <person name="Bartlett M.C."/>
            <person name="Ma D."/>
            <person name="Leeson R.L."/>
            <person name="Priest M."/>
            <person name="Young S.K."/>
            <person name="Love J.C."/>
        </authorList>
    </citation>
    <scope>NUCLEOTIDE SEQUENCE [LARGE SCALE GENOMIC DNA]</scope>
    <source>
        <strain evidence="9 10">ATCC 28485</strain>
    </source>
</reference>
<feature type="region of interest" description="Disordered" evidence="5">
    <location>
        <begin position="220"/>
        <end position="272"/>
    </location>
</feature>
<feature type="compositionally biased region" description="Acidic residues" evidence="5">
    <location>
        <begin position="534"/>
        <end position="544"/>
    </location>
</feature>
<feature type="region of interest" description="Disordered" evidence="5">
    <location>
        <begin position="528"/>
        <end position="572"/>
    </location>
</feature>
<evidence type="ECO:0000256" key="4">
    <source>
        <dbReference type="ARBA" id="ARBA00023242"/>
    </source>
</evidence>
<dbReference type="InterPro" id="IPR017884">
    <property type="entry name" value="SANT_dom"/>
</dbReference>